<dbReference type="AlphaFoldDB" id="A0A9Q6IEG9"/>
<dbReference type="EMBL" id="QJRN01000012">
    <property type="protein sequence ID" value="PYC33834.1"/>
    <property type="molecule type" value="Genomic_DNA"/>
</dbReference>
<organism evidence="1 2">
    <name type="scientific">Pseudomonas protegens</name>
    <dbReference type="NCBI Taxonomy" id="380021"/>
    <lineage>
        <taxon>Bacteria</taxon>
        <taxon>Pseudomonadati</taxon>
        <taxon>Pseudomonadota</taxon>
        <taxon>Gammaproteobacteria</taxon>
        <taxon>Pseudomonadales</taxon>
        <taxon>Pseudomonadaceae</taxon>
        <taxon>Pseudomonas</taxon>
    </lineage>
</organism>
<protein>
    <submittedName>
        <fullName evidence="1">Uncharacterized protein</fullName>
    </submittedName>
</protein>
<gene>
    <name evidence="1" type="ORF">DMX08_19180</name>
</gene>
<dbReference type="Proteomes" id="UP000248188">
    <property type="component" value="Unassembled WGS sequence"/>
</dbReference>
<reference evidence="1 2" key="1">
    <citation type="submission" date="2018-06" db="EMBL/GenBank/DDBJ databases">
        <title>Pseudomonas diversity within urban Lake Michigan freshwaters.</title>
        <authorList>
            <person name="Batrich M."/>
            <person name="Hatzopoulos T."/>
            <person name="Putonti C."/>
        </authorList>
    </citation>
    <scope>NUCLEOTIDE SEQUENCE [LARGE SCALE GENOMIC DNA]</scope>
    <source>
        <strain evidence="1 2">MB-090624</strain>
    </source>
</reference>
<sequence length="106" mass="11493">MTQVTVGSKFINQVGYRQYVNALVEPAANTTGIVIRTFSACGGRLYADTVKPPLSHRMDSYPAIFAASSGPNFDTLPYELVVPAGLGIFWAPGNDNSSVWMTYDNL</sequence>
<evidence type="ECO:0000313" key="1">
    <source>
        <dbReference type="EMBL" id="PYC33834.1"/>
    </source>
</evidence>
<name>A0A9Q6IEG9_9PSED</name>
<evidence type="ECO:0000313" key="2">
    <source>
        <dbReference type="Proteomes" id="UP000248188"/>
    </source>
</evidence>
<accession>A0A9Q6IEG9</accession>
<comment type="caution">
    <text evidence="1">The sequence shown here is derived from an EMBL/GenBank/DDBJ whole genome shotgun (WGS) entry which is preliminary data.</text>
</comment>
<proteinExistence type="predicted"/>
<dbReference type="RefSeq" id="WP_146232953.1">
    <property type="nucleotide sequence ID" value="NZ_JAINDD010000018.1"/>
</dbReference>